<dbReference type="Pfam" id="PF00571">
    <property type="entry name" value="CBS"/>
    <property type="match status" value="2"/>
</dbReference>
<dbReference type="Gene3D" id="3.90.550.10">
    <property type="entry name" value="Spore Coat Polysaccharide Biosynthesis Protein SpsA, Chain A"/>
    <property type="match status" value="1"/>
</dbReference>
<dbReference type="PANTHER" id="PTHR22572">
    <property type="entry name" value="SUGAR-1-PHOSPHATE GUANYL TRANSFERASE"/>
    <property type="match status" value="1"/>
</dbReference>
<dbReference type="InterPro" id="IPR029044">
    <property type="entry name" value="Nucleotide-diphossugar_trans"/>
</dbReference>
<dbReference type="CDD" id="cd04607">
    <property type="entry name" value="CBS_pair_NTP_transferase_assoc"/>
    <property type="match status" value="1"/>
</dbReference>
<dbReference type="Pfam" id="PF00483">
    <property type="entry name" value="NTP_transferase"/>
    <property type="match status" value="1"/>
</dbReference>
<dbReference type="InterPro" id="IPR000644">
    <property type="entry name" value="CBS_dom"/>
</dbReference>
<dbReference type="InterPro" id="IPR005835">
    <property type="entry name" value="NTP_transferase_dom"/>
</dbReference>
<evidence type="ECO:0000259" key="2">
    <source>
        <dbReference type="PROSITE" id="PS51371"/>
    </source>
</evidence>
<dbReference type="SUPFAM" id="SSF53448">
    <property type="entry name" value="Nucleotide-diphospho-sugar transferases"/>
    <property type="match status" value="1"/>
</dbReference>
<dbReference type="SUPFAM" id="SSF54631">
    <property type="entry name" value="CBS-domain pair"/>
    <property type="match status" value="1"/>
</dbReference>
<dbReference type="CDD" id="cd06426">
    <property type="entry name" value="NTP_transferase_like_2"/>
    <property type="match status" value="1"/>
</dbReference>
<dbReference type="InterPro" id="IPR050486">
    <property type="entry name" value="Mannose-1P_guanyltransferase"/>
</dbReference>
<comment type="caution">
    <text evidence="3">The sequence shown here is derived from an EMBL/GenBank/DDBJ whole genome shotgun (WGS) entry which is preliminary data.</text>
</comment>
<protein>
    <submittedName>
        <fullName evidence="3">Nucleotidyltransferase family protein</fullName>
    </submittedName>
</protein>
<name>A0ABU5ICJ1_9BURK</name>
<evidence type="ECO:0000313" key="4">
    <source>
        <dbReference type="Proteomes" id="UP001293718"/>
    </source>
</evidence>
<dbReference type="Gene3D" id="3.10.580.10">
    <property type="entry name" value="CBS-domain"/>
    <property type="match status" value="1"/>
</dbReference>
<accession>A0ABU5ICJ1</accession>
<sequence>MKPWESVLVGPQASLHEAISALDKGALQIAIVVDEQRRILGSLTDGDVRRALLRQVALTTPVAEVMHRHPHTMPASSSPDQMLALMESRRLLQIPLVDELGRIVGLQTLHELLQSRHRANAVFLMAGGFGKRLQPLTDHCPKPLLKVGDKPILELIIEGFVKAGFHRFFISTHYRPEMIRDGIGDGSRWGVSVEYVHEDQPLGTGGALGLLPHEQIQEPLFMMNGDLLTNLDFAKLLQFHDEHDGVATMCVREYEHRVPYGVIETDGLRITSMVEKPAYRHFINAGIYVLSPEVVHAVAPGRQVDMPTLLQEHMDSGRPVNMFPLHEYWLDIGRMEDFQRAQAEVTGLFHG</sequence>
<dbReference type="InterPro" id="IPR046342">
    <property type="entry name" value="CBS_dom_sf"/>
</dbReference>
<evidence type="ECO:0000313" key="3">
    <source>
        <dbReference type="EMBL" id="MDZ5456534.1"/>
    </source>
</evidence>
<dbReference type="PROSITE" id="PS51371">
    <property type="entry name" value="CBS"/>
    <property type="match status" value="2"/>
</dbReference>
<evidence type="ECO:0000256" key="1">
    <source>
        <dbReference type="PROSITE-ProRule" id="PRU00703"/>
    </source>
</evidence>
<dbReference type="EMBL" id="JAXOJX010000009">
    <property type="protein sequence ID" value="MDZ5456534.1"/>
    <property type="molecule type" value="Genomic_DNA"/>
</dbReference>
<keyword evidence="4" id="KW-1185">Reference proteome</keyword>
<proteinExistence type="predicted"/>
<feature type="domain" description="CBS" evidence="2">
    <location>
        <begin position="1"/>
        <end position="58"/>
    </location>
</feature>
<organism evidence="3 4">
    <name type="scientific">Azohydromonas lata</name>
    <dbReference type="NCBI Taxonomy" id="45677"/>
    <lineage>
        <taxon>Bacteria</taxon>
        <taxon>Pseudomonadati</taxon>
        <taxon>Pseudomonadota</taxon>
        <taxon>Betaproteobacteria</taxon>
        <taxon>Burkholderiales</taxon>
        <taxon>Sphaerotilaceae</taxon>
        <taxon>Azohydromonas</taxon>
    </lineage>
</organism>
<gene>
    <name evidence="3" type="ORF">SM757_08090</name>
</gene>
<dbReference type="Proteomes" id="UP001293718">
    <property type="component" value="Unassembled WGS sequence"/>
</dbReference>
<dbReference type="RefSeq" id="WP_322465062.1">
    <property type="nucleotide sequence ID" value="NZ_JAXOJX010000009.1"/>
</dbReference>
<keyword evidence="1" id="KW-0129">CBS domain</keyword>
<reference evidence="3 4" key="1">
    <citation type="submission" date="2023-11" db="EMBL/GenBank/DDBJ databases">
        <title>Draft genome of Azohydromonas lata strain H1 (DSM1123), a polyhydroxyalkanoate producer.</title>
        <authorList>
            <person name="Traversa D."/>
            <person name="D'Addabbo P."/>
            <person name="Pazzani C."/>
            <person name="Manzari C."/>
            <person name="Chiara M."/>
            <person name="Scrascia M."/>
        </authorList>
    </citation>
    <scope>NUCLEOTIDE SEQUENCE [LARGE SCALE GENOMIC DNA]</scope>
    <source>
        <strain evidence="3 4">H1</strain>
    </source>
</reference>
<feature type="domain" description="CBS" evidence="2">
    <location>
        <begin position="66"/>
        <end position="122"/>
    </location>
</feature>